<reference evidence="9 10" key="1">
    <citation type="journal article" date="2019" name="Int. J. Syst. Evol. Microbiol.">
        <title>The Global Catalogue of Microorganisms (GCM) 10K type strain sequencing project: providing services to taxonomists for standard genome sequencing and annotation.</title>
        <authorList>
            <consortium name="The Broad Institute Genomics Platform"/>
            <consortium name="The Broad Institute Genome Sequencing Center for Infectious Disease"/>
            <person name="Wu L."/>
            <person name="Ma J."/>
        </authorList>
    </citation>
    <scope>NUCLEOTIDE SEQUENCE [LARGE SCALE GENOMIC DNA]</scope>
    <source>
        <strain evidence="9 10">JCM 16001</strain>
    </source>
</reference>
<dbReference type="PANTHER" id="PTHR30582:SF2">
    <property type="entry name" value="L,D-TRANSPEPTIDASE YCIB-RELATED"/>
    <property type="match status" value="1"/>
</dbReference>
<keyword evidence="2" id="KW-0808">Transferase</keyword>
<evidence type="ECO:0000256" key="6">
    <source>
        <dbReference type="ARBA" id="ARBA00023316"/>
    </source>
</evidence>
<dbReference type="InterPro" id="IPR005490">
    <property type="entry name" value="LD_TPept_cat_dom"/>
</dbReference>
<dbReference type="Gene3D" id="2.60.40.3710">
    <property type="match status" value="1"/>
</dbReference>
<keyword evidence="6 7" id="KW-0961">Cell wall biogenesis/degradation</keyword>
<proteinExistence type="predicted"/>
<evidence type="ECO:0000256" key="5">
    <source>
        <dbReference type="ARBA" id="ARBA00023315"/>
    </source>
</evidence>
<evidence type="ECO:0000256" key="1">
    <source>
        <dbReference type="ARBA" id="ARBA00004752"/>
    </source>
</evidence>
<dbReference type="InterPro" id="IPR038063">
    <property type="entry name" value="Transpep_catalytic_dom"/>
</dbReference>
<comment type="caution">
    <text evidence="9">The sequence shown here is derived from an EMBL/GenBank/DDBJ whole genome shotgun (WGS) entry which is preliminary data.</text>
</comment>
<keyword evidence="4 7" id="KW-0573">Peptidoglycan synthesis</keyword>
<feature type="domain" description="L,D-TPase catalytic" evidence="8">
    <location>
        <begin position="259"/>
        <end position="382"/>
    </location>
</feature>
<dbReference type="Gene3D" id="2.60.40.3780">
    <property type="match status" value="1"/>
</dbReference>
<evidence type="ECO:0000256" key="2">
    <source>
        <dbReference type="ARBA" id="ARBA00022679"/>
    </source>
</evidence>
<dbReference type="Gene3D" id="2.40.440.10">
    <property type="entry name" value="L,D-transpeptidase catalytic domain-like"/>
    <property type="match status" value="1"/>
</dbReference>
<keyword evidence="5" id="KW-0012">Acyltransferase</keyword>
<accession>A0ABN2GDS7</accession>
<name>A0ABN2GDS7_9ACTN</name>
<keyword evidence="10" id="KW-1185">Reference proteome</keyword>
<keyword evidence="3 7" id="KW-0133">Cell shape</keyword>
<sequence>MLAERLYRGAMSFGRSSLTRRGAFAAAGSAAALGLAAACTKEDGTISDGGSSEEPQSAAKVTITPADGSAEATAATEIAWTVESGEFQEFALVDASGAAVEGAMHPDGTTWVPASPLEWEGAYTATVTAADEAGLVATATSAFTVIASPGDRIGIENYLPGQDSTVGVGAILAFRFTGHEVPEDLRASVERRLFVTSEPEQEGSWHWITPRALEYRPKDFWEPNTQVTVRLGLGGLDLGDGMYGEFDQETAFVIDSEARLLEADNETKEMRAYLDGTVVQTIPISLGADEPIDGNDARSFSGTMTIMSREESSTFVSDLYDYETDVKWAMRLTFSGQFIHGAPWAADRLGVANGSHGCLNVSDEMGEWIYNFVRWGDPVSVKNTGIEVPQGDGFTGWTLDWDTFKSGSYLD</sequence>
<feature type="active site" description="Proton donor/acceptor" evidence="7">
    <location>
        <position position="340"/>
    </location>
</feature>
<evidence type="ECO:0000256" key="4">
    <source>
        <dbReference type="ARBA" id="ARBA00022984"/>
    </source>
</evidence>
<evidence type="ECO:0000256" key="7">
    <source>
        <dbReference type="PROSITE-ProRule" id="PRU01373"/>
    </source>
</evidence>
<dbReference type="PROSITE" id="PS52029">
    <property type="entry name" value="LD_TPASE"/>
    <property type="match status" value="1"/>
</dbReference>
<comment type="pathway">
    <text evidence="1 7">Cell wall biogenesis; peptidoglycan biosynthesis.</text>
</comment>
<dbReference type="SUPFAM" id="SSF141523">
    <property type="entry name" value="L,D-transpeptidase catalytic domain-like"/>
    <property type="match status" value="1"/>
</dbReference>
<dbReference type="Proteomes" id="UP001499851">
    <property type="component" value="Unassembled WGS sequence"/>
</dbReference>
<evidence type="ECO:0000256" key="3">
    <source>
        <dbReference type="ARBA" id="ARBA00022960"/>
    </source>
</evidence>
<evidence type="ECO:0000313" key="10">
    <source>
        <dbReference type="Proteomes" id="UP001499851"/>
    </source>
</evidence>
<protein>
    <submittedName>
        <fullName evidence="9">L,D-transpeptidase LdtMt2</fullName>
    </submittedName>
</protein>
<organism evidence="9 10">
    <name type="scientific">Glycomyces endophyticus</name>
    <dbReference type="NCBI Taxonomy" id="480996"/>
    <lineage>
        <taxon>Bacteria</taxon>
        <taxon>Bacillati</taxon>
        <taxon>Actinomycetota</taxon>
        <taxon>Actinomycetes</taxon>
        <taxon>Glycomycetales</taxon>
        <taxon>Glycomycetaceae</taxon>
        <taxon>Glycomyces</taxon>
    </lineage>
</organism>
<gene>
    <name evidence="9" type="primary">ldtMt2</name>
    <name evidence="9" type="ORF">GCM10009830_14260</name>
</gene>
<dbReference type="PANTHER" id="PTHR30582">
    <property type="entry name" value="L,D-TRANSPEPTIDASE"/>
    <property type="match status" value="1"/>
</dbReference>
<dbReference type="Pfam" id="PF03734">
    <property type="entry name" value="YkuD"/>
    <property type="match status" value="1"/>
</dbReference>
<dbReference type="Pfam" id="PF17964">
    <property type="entry name" value="Big_10"/>
    <property type="match status" value="1"/>
</dbReference>
<dbReference type="EMBL" id="BAAAQF010000005">
    <property type="protein sequence ID" value="GAA1669616.1"/>
    <property type="molecule type" value="Genomic_DNA"/>
</dbReference>
<evidence type="ECO:0000259" key="8">
    <source>
        <dbReference type="PROSITE" id="PS52029"/>
    </source>
</evidence>
<evidence type="ECO:0000313" key="9">
    <source>
        <dbReference type="EMBL" id="GAA1669616.1"/>
    </source>
</evidence>
<dbReference type="CDD" id="cd16913">
    <property type="entry name" value="YkuD_like"/>
    <property type="match status" value="1"/>
</dbReference>
<dbReference type="InterPro" id="IPR041280">
    <property type="entry name" value="Big_10"/>
</dbReference>
<dbReference type="InterPro" id="IPR050979">
    <property type="entry name" value="LD-transpeptidase"/>
</dbReference>
<feature type="active site" description="Nucleophile" evidence="7">
    <location>
        <position position="358"/>
    </location>
</feature>